<dbReference type="AlphaFoldDB" id="A0A0E9T2F2"/>
<proteinExistence type="predicted"/>
<name>A0A0E9T2F2_ANGAN</name>
<reference evidence="1" key="2">
    <citation type="journal article" date="2015" name="Fish Shellfish Immunol.">
        <title>Early steps in the European eel (Anguilla anguilla)-Vibrio vulnificus interaction in the gills: Role of the RtxA13 toxin.</title>
        <authorList>
            <person name="Callol A."/>
            <person name="Pajuelo D."/>
            <person name="Ebbesson L."/>
            <person name="Teles M."/>
            <person name="MacKenzie S."/>
            <person name="Amaro C."/>
        </authorList>
    </citation>
    <scope>NUCLEOTIDE SEQUENCE</scope>
</reference>
<sequence>MVRDYSFMTIERMLLVDMCQEHELPCFSKRWQCPVTIKINLFINTEKNIQYLAVANYSLNSKHAVQYLACRALISACRHCGGI</sequence>
<dbReference type="EMBL" id="GBXM01061417">
    <property type="protein sequence ID" value="JAH47160.1"/>
    <property type="molecule type" value="Transcribed_RNA"/>
</dbReference>
<accession>A0A0E9T2F2</accession>
<organism evidence="1">
    <name type="scientific">Anguilla anguilla</name>
    <name type="common">European freshwater eel</name>
    <name type="synonym">Muraena anguilla</name>
    <dbReference type="NCBI Taxonomy" id="7936"/>
    <lineage>
        <taxon>Eukaryota</taxon>
        <taxon>Metazoa</taxon>
        <taxon>Chordata</taxon>
        <taxon>Craniata</taxon>
        <taxon>Vertebrata</taxon>
        <taxon>Euteleostomi</taxon>
        <taxon>Actinopterygii</taxon>
        <taxon>Neopterygii</taxon>
        <taxon>Teleostei</taxon>
        <taxon>Anguilliformes</taxon>
        <taxon>Anguillidae</taxon>
        <taxon>Anguilla</taxon>
    </lineage>
</organism>
<evidence type="ECO:0000313" key="1">
    <source>
        <dbReference type="EMBL" id="JAH47160.1"/>
    </source>
</evidence>
<protein>
    <submittedName>
        <fullName evidence="1">Uncharacterized protein</fullName>
    </submittedName>
</protein>
<reference evidence="1" key="1">
    <citation type="submission" date="2014-11" db="EMBL/GenBank/DDBJ databases">
        <authorList>
            <person name="Amaro Gonzalez C."/>
        </authorList>
    </citation>
    <scope>NUCLEOTIDE SEQUENCE</scope>
</reference>